<proteinExistence type="predicted"/>
<dbReference type="Proteomes" id="UP000008227">
    <property type="component" value="Chromosome 8"/>
</dbReference>
<dbReference type="InterPro" id="IPR000048">
    <property type="entry name" value="IQ_motif_EF-hand-BS"/>
</dbReference>
<reference evidence="1" key="2">
    <citation type="journal article" date="2020" name="Gigascience">
        <title>An improved pig reference genome sequence to enable pig genetics and genomics research.</title>
        <authorList>
            <person name="Warr A."/>
            <person name="Affara N."/>
            <person name="Aken B."/>
            <person name="Beiki H."/>
            <person name="Bickhart D.M."/>
            <person name="Billis K."/>
            <person name="Chow W."/>
            <person name="Eory L."/>
            <person name="Finlayson H.A."/>
            <person name="Flicek P."/>
            <person name="Giron C.G."/>
            <person name="Griffin D.K."/>
            <person name="Hall R."/>
            <person name="Hannum G."/>
            <person name="Hourlier T."/>
            <person name="Howe K."/>
            <person name="Hume D.A."/>
            <person name="Izuogu O."/>
            <person name="Kim K."/>
            <person name="Koren S."/>
            <person name="Liu H."/>
            <person name="Manchanda N."/>
            <person name="Martin F.J."/>
            <person name="Nonneman D.J."/>
            <person name="O'Connor R.E."/>
            <person name="Phillippy A.M."/>
            <person name="Rohrer G.A."/>
            <person name="Rosen B.D."/>
            <person name="Rund L.A."/>
            <person name="Sargent C.A."/>
            <person name="Schook L.B."/>
            <person name="Schroeder S.G."/>
            <person name="Schwartz A.S."/>
            <person name="Skinner B.M."/>
            <person name="Talbot R."/>
            <person name="Tseng E."/>
            <person name="Tuggle C.K."/>
            <person name="Watson M."/>
            <person name="Smith T.P.L."/>
            <person name="Archibald A.L."/>
        </authorList>
    </citation>
    <scope>NUCLEOTIDE SEQUENCE [LARGE SCALE GENOMIC DNA]</scope>
    <source>
        <strain evidence="1">Duroc</strain>
    </source>
</reference>
<evidence type="ECO:0000313" key="2">
    <source>
        <dbReference type="Proteomes" id="UP000008227"/>
    </source>
</evidence>
<accession>A0A287BAA8</accession>
<dbReference type="STRING" id="9823.ENSSSCP00000053479"/>
<reference evidence="1" key="3">
    <citation type="submission" date="2025-08" db="UniProtKB">
        <authorList>
            <consortium name="Ensembl"/>
        </authorList>
    </citation>
    <scope>IDENTIFICATION</scope>
</reference>
<dbReference type="PANTHER" id="PTHR35978:SF1">
    <property type="entry name" value="IQ DOMAIN-CONTAINING PROTEIN M"/>
    <property type="match status" value="1"/>
</dbReference>
<sequence>MTLNCEKSEFRSLVRQKQSGAHVCHLVERRGLVCLLWSSLKRPLPTETNVENPTRGDLEACLQMKRSPRLATMAAEAVSENRESPILEIPKQDFFQEAKTLIAQHYEKINENKVQGTAINVFRNKHQKPKSSKFIPLEIKKRETLDVVQELQAAHKKICFLRDHSKSGHSQEPLQRTSFKEPHIFNIKKNHRESLDLIVKEQVKLGKVVTDIESVSKKMEKEKQQHHGKSRNRMLDSLCAFPISLGLHLRPMTSSSMGLLKENESAFYDWRGVVLRRFSHLAPDSCWPAFSRSSSVFQDYCIKTFTKKEPQYVKPESKPQPSLKPILGKSDKLDNKVKRIGPHIEIFQVFRGRKKIAITKNIVRMVTIMQAHVRGWLERKRFQRIMIKALCHGPDLRAVINKYCKLIYRIKYRLGLWRTRQIINLAELEEWMDRKKFYETMFAKREGWQGLDRSELLKYFNDCGHFPTHQQIDEVWDLVLREDHQKHSNIITKSKAIEMLFTLYPPQGAHVQNNMWLRSTWLKPIVNGEEGYKYIVNGHPILKRANIRIVGKLVARSMRERKMRQLYLSEVK</sequence>
<reference evidence="2" key="1">
    <citation type="submission" date="2009-11" db="EMBL/GenBank/DDBJ databases">
        <authorList>
            <consortium name="Porcine genome sequencing project"/>
        </authorList>
    </citation>
    <scope>NUCLEOTIDE SEQUENCE [LARGE SCALE GENOMIC DNA]</scope>
    <source>
        <strain evidence="2">Duroc</strain>
    </source>
</reference>
<dbReference type="SMART" id="SM00015">
    <property type="entry name" value="IQ"/>
    <property type="match status" value="1"/>
</dbReference>
<dbReference type="GeneTree" id="ENSGT00390000010038"/>
<reference evidence="1" key="4">
    <citation type="submission" date="2025-09" db="UniProtKB">
        <authorList>
            <consortium name="Ensembl"/>
        </authorList>
    </citation>
    <scope>IDENTIFICATION</scope>
</reference>
<dbReference type="InParanoid" id="A0A287BAA8"/>
<dbReference type="Bgee" id="ENSSSCG00000035623">
    <property type="expression patterns" value="Expressed in oocyte and 9 other cell types or tissues"/>
</dbReference>
<keyword evidence="2" id="KW-1185">Reference proteome</keyword>
<name>A0A287BAA8_PIG</name>
<dbReference type="Ensembl" id="ENSSSCT00000050561.3">
    <property type="protein sequence ID" value="ENSSSCP00000053479.3"/>
    <property type="gene ID" value="ENSSSCG00000035623.3"/>
</dbReference>
<evidence type="ECO:0000313" key="1">
    <source>
        <dbReference type="Ensembl" id="ENSSSCP00000053479.3"/>
    </source>
</evidence>
<dbReference type="AlphaFoldDB" id="A0A287BAA8"/>
<protein>
    <submittedName>
        <fullName evidence="1">IQ motif containing M</fullName>
    </submittedName>
</protein>
<dbReference type="PROSITE" id="PS50096">
    <property type="entry name" value="IQ"/>
    <property type="match status" value="1"/>
</dbReference>
<gene>
    <name evidence="1" type="primary">IQCM</name>
</gene>
<dbReference type="PANTHER" id="PTHR35978">
    <property type="entry name" value="IQ DOMAIN-CONTAINING PROTEIN M"/>
    <property type="match status" value="1"/>
</dbReference>
<organism evidence="1 2">
    <name type="scientific">Sus scrofa</name>
    <name type="common">Pig</name>
    <dbReference type="NCBI Taxonomy" id="9823"/>
    <lineage>
        <taxon>Eukaryota</taxon>
        <taxon>Metazoa</taxon>
        <taxon>Chordata</taxon>
        <taxon>Craniata</taxon>
        <taxon>Vertebrata</taxon>
        <taxon>Euteleostomi</taxon>
        <taxon>Mammalia</taxon>
        <taxon>Eutheria</taxon>
        <taxon>Laurasiatheria</taxon>
        <taxon>Artiodactyla</taxon>
        <taxon>Suina</taxon>
        <taxon>Suidae</taxon>
        <taxon>Sus</taxon>
    </lineage>
</organism>